<keyword evidence="3" id="KW-1185">Reference proteome</keyword>
<dbReference type="EMBL" id="JACJLV010000004">
    <property type="protein sequence ID" value="MBM6825870.1"/>
    <property type="molecule type" value="Genomic_DNA"/>
</dbReference>
<protein>
    <submittedName>
        <fullName evidence="2">TIGR03915 family putative DNA repair protein</fullName>
    </submittedName>
</protein>
<organism evidence="2 3">
    <name type="scientific">Mordavella massiliensis</name>
    <dbReference type="NCBI Taxonomy" id="1871024"/>
    <lineage>
        <taxon>Bacteria</taxon>
        <taxon>Bacillati</taxon>
        <taxon>Bacillota</taxon>
        <taxon>Clostridia</taxon>
        <taxon>Eubacteriales</taxon>
        <taxon>Clostridiaceae</taxon>
        <taxon>Mordavella</taxon>
    </lineage>
</organism>
<evidence type="ECO:0000259" key="1">
    <source>
        <dbReference type="Pfam" id="PF13566"/>
    </source>
</evidence>
<dbReference type="Proteomes" id="UP000713880">
    <property type="component" value="Unassembled WGS sequence"/>
</dbReference>
<evidence type="ECO:0000313" key="3">
    <source>
        <dbReference type="Proteomes" id="UP000713880"/>
    </source>
</evidence>
<sequence>MRTIYICTDSVTGIYSGIYDAWKQAVVNRQEGCGIALKGQVEQELFCEYTEVEEDLKKAAAVDRLIHKNMGEKARRDLYYALLTEDPEKGNAVLGTMFAARSLPDSRKIMEHLSHPMVEKVFELSRAAGGEAHNYKGFLRFRELENGVLYAAIRPKAQVLPCLAPHFADRLPKENWMIHDQHHGQFAVHEAGKKWVLLQQDPEEKLEIRFQVSDAERQYARLWKGFCRAITIEERRNPACQLQHLPLRYRSEMTEFLAEEFPGVVR</sequence>
<evidence type="ECO:0000313" key="2">
    <source>
        <dbReference type="EMBL" id="MBM6825870.1"/>
    </source>
</evidence>
<dbReference type="Pfam" id="PF13566">
    <property type="entry name" value="DUF4130"/>
    <property type="match status" value="1"/>
</dbReference>
<gene>
    <name evidence="2" type="ORF">H6A13_01965</name>
</gene>
<comment type="caution">
    <text evidence="2">The sequence shown here is derived from an EMBL/GenBank/DDBJ whole genome shotgun (WGS) entry which is preliminary data.</text>
</comment>
<reference evidence="2" key="2">
    <citation type="journal article" date="2021" name="Sci. Rep.">
        <title>The distribution of antibiotic resistance genes in chicken gut microbiota commensals.</title>
        <authorList>
            <person name="Juricova H."/>
            <person name="Matiasovicova J."/>
            <person name="Kubasova T."/>
            <person name="Cejkova D."/>
            <person name="Rychlik I."/>
        </authorList>
    </citation>
    <scope>NUCLEOTIDE SEQUENCE</scope>
    <source>
        <strain evidence="2">An420c</strain>
    </source>
</reference>
<name>A0A938WZF5_9CLOT</name>
<dbReference type="AlphaFoldDB" id="A0A938WZF5"/>
<dbReference type="NCBIfam" id="TIGR03915">
    <property type="entry name" value="SAM_7_link_chp"/>
    <property type="match status" value="1"/>
</dbReference>
<dbReference type="RefSeq" id="WP_204907939.1">
    <property type="nucleotide sequence ID" value="NZ_JACJLV010000004.1"/>
</dbReference>
<reference evidence="2" key="1">
    <citation type="submission" date="2020-08" db="EMBL/GenBank/DDBJ databases">
        <authorList>
            <person name="Cejkova D."/>
            <person name="Kubasova T."/>
            <person name="Jahodarova E."/>
            <person name="Rychlik I."/>
        </authorList>
    </citation>
    <scope>NUCLEOTIDE SEQUENCE</scope>
    <source>
        <strain evidence="2">An420c</strain>
    </source>
</reference>
<accession>A0A938WZF5</accession>
<dbReference type="InterPro" id="IPR023875">
    <property type="entry name" value="DNA_repair_put"/>
</dbReference>
<proteinExistence type="predicted"/>
<dbReference type="InterPro" id="IPR025404">
    <property type="entry name" value="DUF4130"/>
</dbReference>
<feature type="domain" description="DUF4130" evidence="1">
    <location>
        <begin position="102"/>
        <end position="255"/>
    </location>
</feature>